<gene>
    <name evidence="1" type="ORF">RUM44_001755</name>
</gene>
<comment type="caution">
    <text evidence="1">The sequence shown here is derived from an EMBL/GenBank/DDBJ whole genome shotgun (WGS) entry which is preliminary data.</text>
</comment>
<evidence type="ECO:0000313" key="1">
    <source>
        <dbReference type="EMBL" id="KAK6621948.1"/>
    </source>
</evidence>
<evidence type="ECO:0000313" key="2">
    <source>
        <dbReference type="Proteomes" id="UP001359485"/>
    </source>
</evidence>
<organism evidence="1 2">
    <name type="scientific">Polyplax serrata</name>
    <name type="common">Common mouse louse</name>
    <dbReference type="NCBI Taxonomy" id="468196"/>
    <lineage>
        <taxon>Eukaryota</taxon>
        <taxon>Metazoa</taxon>
        <taxon>Ecdysozoa</taxon>
        <taxon>Arthropoda</taxon>
        <taxon>Hexapoda</taxon>
        <taxon>Insecta</taxon>
        <taxon>Pterygota</taxon>
        <taxon>Neoptera</taxon>
        <taxon>Paraneoptera</taxon>
        <taxon>Psocodea</taxon>
        <taxon>Troctomorpha</taxon>
        <taxon>Phthiraptera</taxon>
        <taxon>Anoplura</taxon>
        <taxon>Polyplacidae</taxon>
        <taxon>Polyplax</taxon>
    </lineage>
</organism>
<dbReference type="Proteomes" id="UP001359485">
    <property type="component" value="Unassembled WGS sequence"/>
</dbReference>
<keyword evidence="2" id="KW-1185">Reference proteome</keyword>
<proteinExistence type="predicted"/>
<accession>A0ABR1AMQ4</accession>
<reference evidence="1 2" key="1">
    <citation type="submission" date="2023-09" db="EMBL/GenBank/DDBJ databases">
        <title>Genomes of two closely related lineages of the louse Polyplax serrata with different host specificities.</title>
        <authorList>
            <person name="Martinu J."/>
            <person name="Tarabai H."/>
            <person name="Stefka J."/>
            <person name="Hypsa V."/>
        </authorList>
    </citation>
    <scope>NUCLEOTIDE SEQUENCE [LARGE SCALE GENOMIC DNA]</scope>
    <source>
        <strain evidence="1">98ZLc_SE</strain>
    </source>
</reference>
<dbReference type="EMBL" id="JAWJWF010000047">
    <property type="protein sequence ID" value="KAK6621948.1"/>
    <property type="molecule type" value="Genomic_DNA"/>
</dbReference>
<name>A0ABR1AMQ4_POLSC</name>
<sequence length="126" mass="14407">MSATTSERFTTVKLGLVRNDNNKKNVLKMSSIEQGHENKEKRPNSLTFKVLHIRSFRENFCLQNKIFLERERGEDPFEWWSTKIFGPVDGLGRISVIILKGCRNGPLRYLTIQVASGAHLVDSSID</sequence>
<protein>
    <submittedName>
        <fullName evidence="1">Uncharacterized protein</fullName>
    </submittedName>
</protein>